<evidence type="ECO:0000313" key="1">
    <source>
        <dbReference type="EMBL" id="CAB4160031.1"/>
    </source>
</evidence>
<name>A0A6J5NRV1_9CAUD</name>
<gene>
    <name evidence="1" type="ORF">UFOVP723_41</name>
</gene>
<dbReference type="EMBL" id="LR796697">
    <property type="protein sequence ID" value="CAB4160031.1"/>
    <property type="molecule type" value="Genomic_DNA"/>
</dbReference>
<proteinExistence type="predicted"/>
<sequence>MKSCIIFACTIITEQRLFVLHKFLDAFKESFNDADVYIGINPVSLPYIEDIINQSGLNIMYMDRCSESMYAHSDASAYQSALTGLYDSKKTYDKYWFVHTKSGVNDYSDYLRDWYINNFLSNRLEIETFINSNPGIGSYGMLGLEFDETRIYNETDCDIDIFKNSLTADLPYTHANFFYIHSIYVIDKYPMQTFFKLVSDTWFHTKLDRYYFEGVFPFIVSRSGYFPYLANRYSCSFIDLQPYIEHWIDTNNLEKYKKYINIFKTNFTFKQLHPPYVNSNT</sequence>
<protein>
    <submittedName>
        <fullName evidence="1">Uncharacterized protein</fullName>
    </submittedName>
</protein>
<reference evidence="1" key="1">
    <citation type="submission" date="2020-04" db="EMBL/GenBank/DDBJ databases">
        <authorList>
            <person name="Chiriac C."/>
            <person name="Salcher M."/>
            <person name="Ghai R."/>
            <person name="Kavagutti S V."/>
        </authorList>
    </citation>
    <scope>NUCLEOTIDE SEQUENCE</scope>
</reference>
<organism evidence="1">
    <name type="scientific">uncultured Caudovirales phage</name>
    <dbReference type="NCBI Taxonomy" id="2100421"/>
    <lineage>
        <taxon>Viruses</taxon>
        <taxon>Duplodnaviria</taxon>
        <taxon>Heunggongvirae</taxon>
        <taxon>Uroviricota</taxon>
        <taxon>Caudoviricetes</taxon>
        <taxon>Peduoviridae</taxon>
        <taxon>Maltschvirus</taxon>
        <taxon>Maltschvirus maltsch</taxon>
    </lineage>
</organism>
<accession>A0A6J5NRV1</accession>